<feature type="compositionally biased region" description="Polar residues" evidence="2">
    <location>
        <begin position="586"/>
        <end position="605"/>
    </location>
</feature>
<dbReference type="Proteomes" id="UP000187209">
    <property type="component" value="Unassembled WGS sequence"/>
</dbReference>
<gene>
    <name evidence="3" type="ORF">SteCoe_2633</name>
</gene>
<proteinExistence type="predicted"/>
<reference evidence="3 4" key="1">
    <citation type="submission" date="2016-11" db="EMBL/GenBank/DDBJ databases">
        <title>The macronuclear genome of Stentor coeruleus: a giant cell with tiny introns.</title>
        <authorList>
            <person name="Slabodnick M."/>
            <person name="Ruby J.G."/>
            <person name="Reiff S.B."/>
            <person name="Swart E.C."/>
            <person name="Gosai S."/>
            <person name="Prabakaran S."/>
            <person name="Witkowska E."/>
            <person name="Larue G.E."/>
            <person name="Fisher S."/>
            <person name="Freeman R.M."/>
            <person name="Gunawardena J."/>
            <person name="Chu W."/>
            <person name="Stover N.A."/>
            <person name="Gregory B.D."/>
            <person name="Nowacki M."/>
            <person name="Derisi J."/>
            <person name="Roy S.W."/>
            <person name="Marshall W.F."/>
            <person name="Sood P."/>
        </authorList>
    </citation>
    <scope>NUCLEOTIDE SEQUENCE [LARGE SCALE GENOMIC DNA]</scope>
    <source>
        <strain evidence="3">WM001</strain>
    </source>
</reference>
<dbReference type="SMR" id="A0A1R2CZ62"/>
<feature type="region of interest" description="Disordered" evidence="2">
    <location>
        <begin position="586"/>
        <end position="610"/>
    </location>
</feature>
<organism evidence="3 4">
    <name type="scientific">Stentor coeruleus</name>
    <dbReference type="NCBI Taxonomy" id="5963"/>
    <lineage>
        <taxon>Eukaryota</taxon>
        <taxon>Sar</taxon>
        <taxon>Alveolata</taxon>
        <taxon>Ciliophora</taxon>
        <taxon>Postciliodesmatophora</taxon>
        <taxon>Heterotrichea</taxon>
        <taxon>Heterotrichida</taxon>
        <taxon>Stentoridae</taxon>
        <taxon>Stentor</taxon>
    </lineage>
</organism>
<evidence type="ECO:0000256" key="1">
    <source>
        <dbReference type="SAM" id="Coils"/>
    </source>
</evidence>
<feature type="region of interest" description="Disordered" evidence="2">
    <location>
        <begin position="624"/>
        <end position="657"/>
    </location>
</feature>
<dbReference type="EMBL" id="MPUH01000029">
    <property type="protein sequence ID" value="OMJ94289.1"/>
    <property type="molecule type" value="Genomic_DNA"/>
</dbReference>
<evidence type="ECO:0000313" key="3">
    <source>
        <dbReference type="EMBL" id="OMJ94289.1"/>
    </source>
</evidence>
<keyword evidence="4" id="KW-1185">Reference proteome</keyword>
<feature type="coiled-coil region" evidence="1">
    <location>
        <begin position="34"/>
        <end position="83"/>
    </location>
</feature>
<dbReference type="AlphaFoldDB" id="A0A1R2CZ62"/>
<evidence type="ECO:0000256" key="2">
    <source>
        <dbReference type="SAM" id="MobiDB-lite"/>
    </source>
</evidence>
<keyword evidence="1" id="KW-0175">Coiled coil</keyword>
<comment type="caution">
    <text evidence="3">The sequence shown here is derived from an EMBL/GenBank/DDBJ whole genome shotgun (WGS) entry which is preliminary data.</text>
</comment>
<accession>A0A1R2CZ62</accession>
<protein>
    <submittedName>
        <fullName evidence="3">Uncharacterized protein</fullName>
    </submittedName>
</protein>
<sequence length="690" mass="79653">MAKFSINSLAPELYRVSSSTRNSPIYESYKLDSIEAIKQNLIQAVETITSLRQENKLISQTLQNKYENQIKSLEQEKDYFKTQLLLSETNKVKPKELIKNIEHLESIISDKELIIKLQEGKLVEIKNMVKAQMQEVKYMVEQNKEMQKFYNKNNKQTNCGINEVDENFKDFFAFCKNFKNYSIYHTVKNNLGCYEVIQRRIQKNKCCKIVKSLISLSMLLIPIAVSGLNVSKKKTIFTQTMISSSSLNTKSEIENFSKTFSFNSKSNDISSNLNSITNKSPSIIPDSCISLESPNIKPQKRKILNTEKIEDPFETNPSITKDNFSHNLQSESEFVYKNPRKSHEIEKTFKFENQAFKNLKKLENEDKYIKNIPKLDIKKLTSTKISEKTQSPKLASKVMESLEKPLITPPMPAECPKLPESPTNKNDHHPKTVENIKKLKETIKQNSESKIFIMESEKSDNSSEEYSDILSNSIEVHNDASFNEINQDFTSKDLKNYKKPEEKLKKLNKIKNFPQKSTGSSDQTVEKIVSSIECQERYKKVISNPKHIKLLNQGEELVKAIDQRNTRHSKLKNDIPIAYSHEESDFFSSNPSIEDQSPHTNSAESSRAKRSKWNFSGIMNLRIPQNQENDLKVSQPPPTIPEIVKKKKTSKSPRLTPNHEVNRFKEYMRPTLKEEGTWDSVKDFFACDES</sequence>
<name>A0A1R2CZ62_9CILI</name>
<evidence type="ECO:0000313" key="4">
    <source>
        <dbReference type="Proteomes" id="UP000187209"/>
    </source>
</evidence>